<organism evidence="1 2">
    <name type="scientific">Coemansia aciculifera</name>
    <dbReference type="NCBI Taxonomy" id="417176"/>
    <lineage>
        <taxon>Eukaryota</taxon>
        <taxon>Fungi</taxon>
        <taxon>Fungi incertae sedis</taxon>
        <taxon>Zoopagomycota</taxon>
        <taxon>Kickxellomycotina</taxon>
        <taxon>Kickxellomycetes</taxon>
        <taxon>Kickxellales</taxon>
        <taxon>Kickxellaceae</taxon>
        <taxon>Coemansia</taxon>
    </lineage>
</organism>
<name>A0ACC1M345_9FUNG</name>
<reference evidence="1" key="1">
    <citation type="submission" date="2022-07" db="EMBL/GenBank/DDBJ databases">
        <title>Phylogenomic reconstructions and comparative analyses of Kickxellomycotina fungi.</title>
        <authorList>
            <person name="Reynolds N.K."/>
            <person name="Stajich J.E."/>
            <person name="Barry K."/>
            <person name="Grigoriev I.V."/>
            <person name="Crous P."/>
            <person name="Smith M.E."/>
        </authorList>
    </citation>
    <scope>NUCLEOTIDE SEQUENCE</scope>
    <source>
        <strain evidence="1">CBS 190363</strain>
    </source>
</reference>
<gene>
    <name evidence="1" type="ORF">IWW38_002924</name>
</gene>
<keyword evidence="2" id="KW-1185">Reference proteome</keyword>
<accession>A0ACC1M345</accession>
<evidence type="ECO:0000313" key="1">
    <source>
        <dbReference type="EMBL" id="KAJ2893253.1"/>
    </source>
</evidence>
<proteinExistence type="predicted"/>
<comment type="caution">
    <text evidence="1">The sequence shown here is derived from an EMBL/GenBank/DDBJ whole genome shotgun (WGS) entry which is preliminary data.</text>
</comment>
<evidence type="ECO:0000313" key="2">
    <source>
        <dbReference type="Proteomes" id="UP001139981"/>
    </source>
</evidence>
<protein>
    <submittedName>
        <fullName evidence="1">Uncharacterized protein</fullName>
    </submittedName>
</protein>
<sequence length="1066" mass="115305">MPSLFSRKSKSGTRALVRPPSGVPADFGHSRGGLTGLPANGNSGSESPSGDVRSAMQQKELPGVPHSLPPPPPPPLVSSSHGVENGVARNVATERYSPRGQWNHPSYEAAVGPVGYVERRGSGGAQNNGYRVANGSGDMYPGKSTKQAAESSSGRPTSSQGSSSSFWSKRSIRGVAMFPRRGFSAALHGQHMYWFGGKSDGGGLHNDLNTLDSATWEVQRIEVRGSVPEAREGHSASFIGRTMFVFGGELGSRAYDDSLYAYNMANCTWYKVPIQGEPLMGRKGHTTVSVGSKLFVFGGTVDRYFLSDLVSFDVRSAAAQGARWQVEHPDGSDVGPMGRAGHSCSFYAGSIYVFGGMNSDQCFNDLWAFDLELKRWQLVTPNGATPPARYGHASAVVDDCIFIMGGRNLRGEPLTDFFAYKIGSQRWYTFQVSAASWPHQVDPIFSVVKTRLLLYSGSMPRDAEEPPMVYSLDTSKIKIQPEAPPPEKIKVPEVVVPPTPEMVVPPPAPERVKTPVAVQAPAPEKAPMPEKAPTPPPPSVAEKTEAKKIELPRLDVNGFASVDDFELVSPVAASDAEAAREALKPRQGRRSIVIPQSNGNSPQIADDTVDTLPDPRRLTIQLRNRSSFAAASSEDAAPSVVTPEARDSAARAWAAVAAKHSQVPGDTPDDARVLGVLLAMRRELAETKQQLGTVSRVAMERVAEAERGRKAALQEAIYLKAKAAALAAGSGPLQAKLGAHRIQELERLYANTLNDNDALRRQLSQASVSLSAAHDALAEVRADAEVTKRQLRDVERLAEARAADDAEAEKERERLWADQTKADEDRAARLQAALAQAQAAGERADRVQDLYAGAVARSDELSARQAALLGDNERLRAQAERASEQAREYEQLWADATRQIAATQTLRASVDRAEDRERTIVELERKLESSTRARTNSSASALNNQSWSLDPTADAAAAEGMPHMDVHAAYMAAQRQWADARDENLAMKTALRDADDQRRDSDAKLQARDRELAELQARLAAFTKLLQEHAVSKQQPNNAAAAATANDSSHSLLVAIQQLQRTTTHM</sequence>
<dbReference type="EMBL" id="JANBVB010000575">
    <property type="protein sequence ID" value="KAJ2893253.1"/>
    <property type="molecule type" value="Genomic_DNA"/>
</dbReference>
<dbReference type="Proteomes" id="UP001139981">
    <property type="component" value="Unassembled WGS sequence"/>
</dbReference>